<dbReference type="AlphaFoldDB" id="A0A7J6SQS3"/>
<dbReference type="GO" id="GO:0005634">
    <property type="term" value="C:nucleus"/>
    <property type="evidence" value="ECO:0007669"/>
    <property type="project" value="UniProtKB-SubCell"/>
</dbReference>
<dbReference type="Proteomes" id="UP000574390">
    <property type="component" value="Unassembled WGS sequence"/>
</dbReference>
<dbReference type="EMBL" id="JABANM010013299">
    <property type="protein sequence ID" value="KAF4734576.1"/>
    <property type="molecule type" value="Genomic_DNA"/>
</dbReference>
<evidence type="ECO:0000313" key="7">
    <source>
        <dbReference type="EMBL" id="KAF4734576.1"/>
    </source>
</evidence>
<evidence type="ECO:0000259" key="6">
    <source>
        <dbReference type="PROSITE" id="PS51186"/>
    </source>
</evidence>
<feature type="non-terminal residue" evidence="7">
    <location>
        <position position="507"/>
    </location>
</feature>
<dbReference type="Gene3D" id="3.40.50.300">
    <property type="entry name" value="P-loop containing nucleotide triphosphate hydrolases"/>
    <property type="match status" value="1"/>
</dbReference>
<feature type="region of interest" description="Disordered" evidence="5">
    <location>
        <begin position="198"/>
        <end position="246"/>
    </location>
</feature>
<gene>
    <name evidence="7" type="ORF">FOZ62_031847</name>
</gene>
<dbReference type="PANTHER" id="PTHR18937:SF172">
    <property type="entry name" value="STRUCTURAL MAINTENANCE OF CHROMOSOMES PROTEIN"/>
    <property type="match status" value="1"/>
</dbReference>
<dbReference type="InterPro" id="IPR000182">
    <property type="entry name" value="GNAT_dom"/>
</dbReference>
<keyword evidence="4" id="KW-0539">Nucleus</keyword>
<comment type="subcellular location">
    <subcellularLocation>
        <location evidence="1">Nucleus</location>
    </subcellularLocation>
</comment>
<dbReference type="GO" id="GO:0005524">
    <property type="term" value="F:ATP binding"/>
    <property type="evidence" value="ECO:0007669"/>
    <property type="project" value="UniProtKB-KW"/>
</dbReference>
<dbReference type="InterPro" id="IPR003395">
    <property type="entry name" value="RecF/RecN/SMC_N"/>
</dbReference>
<evidence type="ECO:0000256" key="5">
    <source>
        <dbReference type="SAM" id="MobiDB-lite"/>
    </source>
</evidence>
<dbReference type="GO" id="GO:0000796">
    <property type="term" value="C:condensin complex"/>
    <property type="evidence" value="ECO:0007669"/>
    <property type="project" value="TreeGrafter"/>
</dbReference>
<dbReference type="SUPFAM" id="SSF55729">
    <property type="entry name" value="Acyl-CoA N-acyltransferases (Nat)"/>
    <property type="match status" value="1"/>
</dbReference>
<dbReference type="PROSITE" id="PS51186">
    <property type="entry name" value="GNAT"/>
    <property type="match status" value="1"/>
</dbReference>
<dbReference type="SUPFAM" id="SSF52540">
    <property type="entry name" value="P-loop containing nucleoside triphosphate hydrolases"/>
    <property type="match status" value="1"/>
</dbReference>
<dbReference type="GO" id="GO:0007076">
    <property type="term" value="P:mitotic chromosome condensation"/>
    <property type="evidence" value="ECO:0007669"/>
    <property type="project" value="TreeGrafter"/>
</dbReference>
<dbReference type="InterPro" id="IPR027417">
    <property type="entry name" value="P-loop_NTPase"/>
</dbReference>
<feature type="compositionally biased region" description="Basic and acidic residues" evidence="5">
    <location>
        <begin position="199"/>
        <end position="208"/>
    </location>
</feature>
<dbReference type="Gene3D" id="3.40.630.30">
    <property type="match status" value="1"/>
</dbReference>
<organism evidence="7 8">
    <name type="scientific">Perkinsus olseni</name>
    <name type="common">Perkinsus atlanticus</name>
    <dbReference type="NCBI Taxonomy" id="32597"/>
    <lineage>
        <taxon>Eukaryota</taxon>
        <taxon>Sar</taxon>
        <taxon>Alveolata</taxon>
        <taxon>Perkinsozoa</taxon>
        <taxon>Perkinsea</taxon>
        <taxon>Perkinsida</taxon>
        <taxon>Perkinsidae</taxon>
        <taxon>Perkinsus</taxon>
    </lineage>
</organism>
<name>A0A7J6SQS3_PEROL</name>
<evidence type="ECO:0000256" key="2">
    <source>
        <dbReference type="ARBA" id="ARBA00022741"/>
    </source>
</evidence>
<keyword evidence="3" id="KW-0067">ATP-binding</keyword>
<feature type="domain" description="N-acetyltransferase" evidence="6">
    <location>
        <begin position="1"/>
        <end position="120"/>
    </location>
</feature>
<protein>
    <recommendedName>
        <fullName evidence="6">N-acetyltransferase domain-containing protein</fullName>
    </recommendedName>
</protein>
<evidence type="ECO:0000256" key="1">
    <source>
        <dbReference type="ARBA" id="ARBA00004123"/>
    </source>
</evidence>
<feature type="compositionally biased region" description="Basic and acidic residues" evidence="5">
    <location>
        <begin position="227"/>
        <end position="246"/>
    </location>
</feature>
<dbReference type="InterPro" id="IPR016181">
    <property type="entry name" value="Acyl_CoA_acyltransferase"/>
</dbReference>
<sequence length="507" mass="56973">MIDPSKLEFRLGPVSERRSGSEEYLVVDPRGQDILGGVEFEEAVHIHSISMREDWEGRGTEAEALKHLLKYIVRTRPYVRRVTANPGWNERRTSFYKKAGFDCQGSSSKEPRSRMSLPFRQGTSVLLGDIRDEQREILIQYQDTSQEFVAVDTTGAQEVTGRIWFKEAVYIEGIELEAVDEIDDEAEDKENYGHNANAEMHDVQDTKVKNNNSDSTGSTEDTTPDEAEPRRTKAAKDGHQQAREDVTRVVQEVAPETPPKRPMPSDAAGSIAKKRKMGKGDFKRLVIRDIVLEDFKSYGGRKYIGTFSNNFSVIVGPNGSGKSNIIDAMLFVFGKKAKQIRQNKLAELIHNAGGERPERAKVKISFAEVNNEDGQEIPGSAFTISRECYANSSSKYTIDDRTSSWTEVGDRLRAYGIDLDHNRFLILQGEVESIAMMKPKGEASQPGFLEFLEEIIGSEVFIGDIEKSTENMNRLVEERNLHLNRVNAAHKDVVALEGPKSEAMKYV</sequence>
<reference evidence="7 8" key="1">
    <citation type="submission" date="2020-04" db="EMBL/GenBank/DDBJ databases">
        <title>Perkinsus olseni comparative genomics.</title>
        <authorList>
            <person name="Bogema D.R."/>
        </authorList>
    </citation>
    <scope>NUCLEOTIDE SEQUENCE [LARGE SCALE GENOMIC DNA]</scope>
    <source>
        <strain evidence="7">ATCC PRA-205</strain>
    </source>
</reference>
<feature type="compositionally biased region" description="Polar residues" evidence="5">
    <location>
        <begin position="209"/>
        <end position="221"/>
    </location>
</feature>
<comment type="caution">
    <text evidence="7">The sequence shown here is derived from an EMBL/GenBank/DDBJ whole genome shotgun (WGS) entry which is preliminary data.</text>
</comment>
<evidence type="ECO:0000256" key="3">
    <source>
        <dbReference type="ARBA" id="ARBA00022840"/>
    </source>
</evidence>
<dbReference type="PANTHER" id="PTHR18937">
    <property type="entry name" value="STRUCTURAL MAINTENANCE OF CHROMOSOMES SMC FAMILY MEMBER"/>
    <property type="match status" value="1"/>
</dbReference>
<accession>A0A7J6SQS3</accession>
<dbReference type="Pfam" id="PF02463">
    <property type="entry name" value="SMC_N"/>
    <property type="match status" value="1"/>
</dbReference>
<dbReference type="GO" id="GO:0016747">
    <property type="term" value="F:acyltransferase activity, transferring groups other than amino-acyl groups"/>
    <property type="evidence" value="ECO:0007669"/>
    <property type="project" value="InterPro"/>
</dbReference>
<proteinExistence type="predicted"/>
<evidence type="ECO:0000256" key="4">
    <source>
        <dbReference type="ARBA" id="ARBA00023242"/>
    </source>
</evidence>
<keyword evidence="2" id="KW-0547">Nucleotide-binding</keyword>
<evidence type="ECO:0000313" key="8">
    <source>
        <dbReference type="Proteomes" id="UP000574390"/>
    </source>
</evidence>